<dbReference type="InterPro" id="IPR009061">
    <property type="entry name" value="DNA-bd_dom_put_sf"/>
</dbReference>
<organism evidence="6 7">
    <name type="scientific">Solimonas marina</name>
    <dbReference type="NCBI Taxonomy" id="2714601"/>
    <lineage>
        <taxon>Bacteria</taxon>
        <taxon>Pseudomonadati</taxon>
        <taxon>Pseudomonadota</taxon>
        <taxon>Gammaproteobacteria</taxon>
        <taxon>Nevskiales</taxon>
        <taxon>Nevskiaceae</taxon>
        <taxon>Solimonas</taxon>
    </lineage>
</organism>
<sequence length="310" mass="33414">MTVILSSLIRRGPPARGGALAREVGVATDLLGSCVSAFKRLNRLRLDLDPAAGSTLGADVETDVDAMNFLKIGEIASRTGLSARALRLYEQRGLLQPCTHSVAGYRLYGPAALQRLMQIALLRRSGFTLAQIGQLLAQGELPVRTVLAERLASLESELTEKHRMLQVLRNVQRQADSASTLNVDELLEHIAMTQQLNVDLSDAQRAAMLERAEAMGKDAVSAAEQAWPVLITQVRAAMDAGTPADDPTVLALARRWHALVQAATGGDPEVNRKIGEAYRQQPEAMAAHGMDLDMFRYVGAAMARAGLSLS</sequence>
<dbReference type="PROSITE" id="PS50937">
    <property type="entry name" value="HTH_MERR_2"/>
    <property type="match status" value="1"/>
</dbReference>
<reference evidence="6" key="1">
    <citation type="submission" date="2020-03" db="EMBL/GenBank/DDBJ databases">
        <title>Solimonas marina sp. nov., isolated from deep seawater of the Pacific Ocean.</title>
        <authorList>
            <person name="Liu X."/>
            <person name="Lai Q."/>
            <person name="Sun F."/>
            <person name="Gai Y."/>
            <person name="Li G."/>
            <person name="Shao Z."/>
        </authorList>
    </citation>
    <scope>NUCLEOTIDE SEQUENCE</scope>
    <source>
        <strain evidence="6">C16B3</strain>
    </source>
</reference>
<evidence type="ECO:0000256" key="1">
    <source>
        <dbReference type="ARBA" id="ARBA00022491"/>
    </source>
</evidence>
<dbReference type="SUPFAM" id="SSF46955">
    <property type="entry name" value="Putative DNA-binding domain"/>
    <property type="match status" value="1"/>
</dbReference>
<dbReference type="Pfam" id="PF13411">
    <property type="entry name" value="MerR_1"/>
    <property type="match status" value="1"/>
</dbReference>
<gene>
    <name evidence="6" type="ORF">G7Y82_15900</name>
</gene>
<evidence type="ECO:0000313" key="7">
    <source>
        <dbReference type="Proteomes" id="UP000653472"/>
    </source>
</evidence>
<dbReference type="GO" id="GO:0003677">
    <property type="term" value="F:DNA binding"/>
    <property type="evidence" value="ECO:0007669"/>
    <property type="project" value="UniProtKB-KW"/>
</dbReference>
<keyword evidence="3" id="KW-0238">DNA-binding</keyword>
<evidence type="ECO:0000256" key="2">
    <source>
        <dbReference type="ARBA" id="ARBA00023015"/>
    </source>
</evidence>
<dbReference type="EMBL" id="JAAVXB010000010">
    <property type="protein sequence ID" value="NKF23797.1"/>
    <property type="molecule type" value="Genomic_DNA"/>
</dbReference>
<dbReference type="Proteomes" id="UP000653472">
    <property type="component" value="Unassembled WGS sequence"/>
</dbReference>
<dbReference type="SMART" id="SM00422">
    <property type="entry name" value="HTH_MERR"/>
    <property type="match status" value="1"/>
</dbReference>
<accession>A0A970B5V6</accession>
<dbReference type="InterPro" id="IPR012925">
    <property type="entry name" value="TipAS_dom"/>
</dbReference>
<evidence type="ECO:0000259" key="5">
    <source>
        <dbReference type="PROSITE" id="PS50937"/>
    </source>
</evidence>
<dbReference type="PROSITE" id="PS00552">
    <property type="entry name" value="HTH_MERR_1"/>
    <property type="match status" value="1"/>
</dbReference>
<dbReference type="InterPro" id="IPR047057">
    <property type="entry name" value="MerR_fam"/>
</dbReference>
<keyword evidence="7" id="KW-1185">Reference proteome</keyword>
<keyword evidence="1" id="KW-0678">Repressor</keyword>
<dbReference type="Pfam" id="PF07739">
    <property type="entry name" value="TipAS"/>
    <property type="match status" value="1"/>
</dbReference>
<evidence type="ECO:0000256" key="3">
    <source>
        <dbReference type="ARBA" id="ARBA00023125"/>
    </source>
</evidence>
<keyword evidence="2" id="KW-0805">Transcription regulation</keyword>
<keyword evidence="4" id="KW-0804">Transcription</keyword>
<dbReference type="PRINTS" id="PR00040">
    <property type="entry name" value="HTHMERR"/>
</dbReference>
<dbReference type="GO" id="GO:0003700">
    <property type="term" value="F:DNA-binding transcription factor activity"/>
    <property type="evidence" value="ECO:0007669"/>
    <property type="project" value="InterPro"/>
</dbReference>
<dbReference type="InterPro" id="IPR000551">
    <property type="entry name" value="MerR-type_HTH_dom"/>
</dbReference>
<dbReference type="Gene3D" id="1.10.1660.10">
    <property type="match status" value="1"/>
</dbReference>
<proteinExistence type="predicted"/>
<name>A0A970B5V6_9GAMM</name>
<dbReference type="AlphaFoldDB" id="A0A970B5V6"/>
<dbReference type="PANTHER" id="PTHR30204:SF69">
    <property type="entry name" value="MERR-FAMILY TRANSCRIPTIONAL REGULATOR"/>
    <property type="match status" value="1"/>
</dbReference>
<feature type="domain" description="HTH merR-type" evidence="5">
    <location>
        <begin position="69"/>
        <end position="138"/>
    </location>
</feature>
<dbReference type="PANTHER" id="PTHR30204">
    <property type="entry name" value="REDOX-CYCLING DRUG-SENSING TRANSCRIPTIONAL ACTIVATOR SOXR"/>
    <property type="match status" value="1"/>
</dbReference>
<comment type="caution">
    <text evidence="6">The sequence shown here is derived from an EMBL/GenBank/DDBJ whole genome shotgun (WGS) entry which is preliminary data.</text>
</comment>
<evidence type="ECO:0000256" key="4">
    <source>
        <dbReference type="ARBA" id="ARBA00023163"/>
    </source>
</evidence>
<protein>
    <submittedName>
        <fullName evidence="6">MerR family transcriptional regulator</fullName>
    </submittedName>
</protein>
<evidence type="ECO:0000313" key="6">
    <source>
        <dbReference type="EMBL" id="NKF23797.1"/>
    </source>
</evidence>